<keyword evidence="5" id="KW-0021">Allosteric enzyme</keyword>
<name>A0ABP0VRM2_9BRYO</name>
<reference evidence="10 11" key="1">
    <citation type="submission" date="2024-02" db="EMBL/GenBank/DDBJ databases">
        <authorList>
            <consortium name="ELIXIR-Norway"/>
            <consortium name="Elixir Norway"/>
        </authorList>
    </citation>
    <scope>NUCLEOTIDE SEQUENCE [LARGE SCALE GENOMIC DNA]</scope>
</reference>
<evidence type="ECO:0000256" key="8">
    <source>
        <dbReference type="ARBA" id="ARBA00022741"/>
    </source>
</evidence>
<keyword evidence="9" id="KW-0750">Starch biosynthesis</keyword>
<dbReference type="InterPro" id="IPR011831">
    <property type="entry name" value="ADP-Glc_PPase"/>
</dbReference>
<evidence type="ECO:0000256" key="4">
    <source>
        <dbReference type="ARBA" id="ARBA00012460"/>
    </source>
</evidence>
<dbReference type="SUPFAM" id="SSF51161">
    <property type="entry name" value="Trimeric LpxA-like enzymes"/>
    <property type="match status" value="1"/>
</dbReference>
<evidence type="ECO:0000256" key="1">
    <source>
        <dbReference type="ARBA" id="ARBA00000956"/>
    </source>
</evidence>
<comment type="similarity">
    <text evidence="3">Belongs to the bacterial/plant glucose-1-phosphate adenylyltransferase family.</text>
</comment>
<gene>
    <name evidence="10" type="ORF">CSSPJE1EN1_LOCUS1568</name>
</gene>
<dbReference type="PANTHER" id="PTHR43523:SF12">
    <property type="entry name" value="GLUCOSE-1-PHOSPHATE ADENYLYLTRANSFERASE LARGE SUBUNIT 1, CHLOROPLASTIC-RELATED"/>
    <property type="match status" value="1"/>
</dbReference>
<proteinExistence type="inferred from homology"/>
<dbReference type="Proteomes" id="UP001497444">
    <property type="component" value="Chromosome 1"/>
</dbReference>
<organism evidence="10 11">
    <name type="scientific">Sphagnum jensenii</name>
    <dbReference type="NCBI Taxonomy" id="128206"/>
    <lineage>
        <taxon>Eukaryota</taxon>
        <taxon>Viridiplantae</taxon>
        <taxon>Streptophyta</taxon>
        <taxon>Embryophyta</taxon>
        <taxon>Bryophyta</taxon>
        <taxon>Sphagnophytina</taxon>
        <taxon>Sphagnopsida</taxon>
        <taxon>Sphagnales</taxon>
        <taxon>Sphagnaceae</taxon>
        <taxon>Sphagnum</taxon>
    </lineage>
</organism>
<evidence type="ECO:0000313" key="11">
    <source>
        <dbReference type="Proteomes" id="UP001497444"/>
    </source>
</evidence>
<dbReference type="EC" id="2.7.7.27" evidence="4"/>
<keyword evidence="11" id="KW-1185">Reference proteome</keyword>
<evidence type="ECO:0000256" key="6">
    <source>
        <dbReference type="ARBA" id="ARBA00022679"/>
    </source>
</evidence>
<dbReference type="Gene3D" id="2.160.10.10">
    <property type="entry name" value="Hexapeptide repeat proteins"/>
    <property type="match status" value="1"/>
</dbReference>
<accession>A0ABP0VRM2</accession>
<keyword evidence="8" id="KW-0547">Nucleotide-binding</keyword>
<keyword evidence="6" id="KW-0808">Transferase</keyword>
<protein>
    <recommendedName>
        <fullName evidence="4">glucose-1-phosphate adenylyltransferase</fullName>
        <ecNumber evidence="4">2.7.7.27</ecNumber>
    </recommendedName>
</protein>
<comment type="pathway">
    <text evidence="2">Glycan biosynthesis; starch biosynthesis.</text>
</comment>
<dbReference type="EMBL" id="OZ020096">
    <property type="protein sequence ID" value="CAK9256090.1"/>
    <property type="molecule type" value="Genomic_DNA"/>
</dbReference>
<dbReference type="InterPro" id="IPR011004">
    <property type="entry name" value="Trimer_LpxA-like_sf"/>
</dbReference>
<evidence type="ECO:0000256" key="7">
    <source>
        <dbReference type="ARBA" id="ARBA00022695"/>
    </source>
</evidence>
<dbReference type="Pfam" id="PF25247">
    <property type="entry name" value="LbH_GLGC"/>
    <property type="match status" value="1"/>
</dbReference>
<evidence type="ECO:0000256" key="2">
    <source>
        <dbReference type="ARBA" id="ARBA00004727"/>
    </source>
</evidence>
<evidence type="ECO:0000256" key="5">
    <source>
        <dbReference type="ARBA" id="ARBA00022533"/>
    </source>
</evidence>
<evidence type="ECO:0000256" key="9">
    <source>
        <dbReference type="ARBA" id="ARBA00022922"/>
    </source>
</evidence>
<evidence type="ECO:0000256" key="3">
    <source>
        <dbReference type="ARBA" id="ARBA00010443"/>
    </source>
</evidence>
<sequence length="131" mass="14515">MRRANYSSSRRNPKEQNCSLWYSVEHSIVGVWSPIEDGVTLKDTLMLGADYYEMELEIAALLTEGKVPVAIGKNSKISNCIVDKNARISNDVVICNTDNMQEAAKPEEGFYSRTGVTIICKNIIIKAGTVI</sequence>
<keyword evidence="7" id="KW-0548">Nucleotidyltransferase</keyword>
<comment type="catalytic activity">
    <reaction evidence="1">
        <text>alpha-D-glucose 1-phosphate + ATP + H(+) = ADP-alpha-D-glucose + diphosphate</text>
        <dbReference type="Rhea" id="RHEA:12120"/>
        <dbReference type="ChEBI" id="CHEBI:15378"/>
        <dbReference type="ChEBI" id="CHEBI:30616"/>
        <dbReference type="ChEBI" id="CHEBI:33019"/>
        <dbReference type="ChEBI" id="CHEBI:57498"/>
        <dbReference type="ChEBI" id="CHEBI:58601"/>
        <dbReference type="EC" id="2.7.7.27"/>
    </reaction>
</comment>
<dbReference type="PANTHER" id="PTHR43523">
    <property type="entry name" value="GLUCOSE-1-PHOSPHATE ADENYLYLTRANSFERASE-RELATED"/>
    <property type="match status" value="1"/>
</dbReference>
<evidence type="ECO:0000313" key="10">
    <source>
        <dbReference type="EMBL" id="CAK9256090.1"/>
    </source>
</evidence>